<evidence type="ECO:0000256" key="5">
    <source>
        <dbReference type="ARBA" id="ARBA00022989"/>
    </source>
</evidence>
<feature type="transmembrane region" description="Helical" evidence="8">
    <location>
        <begin position="33"/>
        <end position="55"/>
    </location>
</feature>
<evidence type="ECO:0000259" key="9">
    <source>
        <dbReference type="Pfam" id="PF03458"/>
    </source>
</evidence>
<feature type="transmembrane region" description="Helical" evidence="8">
    <location>
        <begin position="212"/>
        <end position="235"/>
    </location>
</feature>
<feature type="compositionally biased region" description="Polar residues" evidence="7">
    <location>
        <begin position="274"/>
        <end position="284"/>
    </location>
</feature>
<keyword evidence="11" id="KW-1185">Reference proteome</keyword>
<keyword evidence="5 8" id="KW-1133">Transmembrane helix</keyword>
<dbReference type="Proteomes" id="UP000216451">
    <property type="component" value="Unassembled WGS sequence"/>
</dbReference>
<dbReference type="PANTHER" id="PTHR30506">
    <property type="entry name" value="INNER MEMBRANE PROTEIN"/>
    <property type="match status" value="1"/>
</dbReference>
<gene>
    <name evidence="10" type="ORF">BAQU_1915</name>
</gene>
<proteinExistence type="inferred from homology"/>
<dbReference type="AlphaFoldDB" id="A0A261G1R5"/>
<protein>
    <recommendedName>
        <fullName evidence="9">Glycine transporter domain-containing protein</fullName>
    </recommendedName>
</protein>
<feature type="region of interest" description="Disordered" evidence="7">
    <location>
        <begin position="264"/>
        <end position="284"/>
    </location>
</feature>
<keyword evidence="4 8" id="KW-0812">Transmembrane</keyword>
<name>A0A261G1R5_9BIFI</name>
<evidence type="ECO:0000313" key="10">
    <source>
        <dbReference type="EMBL" id="OZG65175.1"/>
    </source>
</evidence>
<accession>A0A261G1R5</accession>
<dbReference type="EMBL" id="MWXA01000009">
    <property type="protein sequence ID" value="OZG65175.1"/>
    <property type="molecule type" value="Genomic_DNA"/>
</dbReference>
<evidence type="ECO:0000256" key="2">
    <source>
        <dbReference type="ARBA" id="ARBA00008193"/>
    </source>
</evidence>
<evidence type="ECO:0000256" key="7">
    <source>
        <dbReference type="SAM" id="MobiDB-lite"/>
    </source>
</evidence>
<sequence length="284" mass="30653">MVGDTLCVYVREYSGFAEITAGRIMKVALESNAIFMGIEYLAVFCSGLAGGLAAVRKHYDIFSILIIAWVTALGGGIVRDILLGAVPPAGITDRGLVLSALASGIVVALAYLEISHFTWTLIIVDAMALGLFAVNGTAKAMAYNTSGMTAVFMGMITALAGGLIRDILINEVPIIIRDKHWYAVPSFFGCVLTVIVGKFVKAHMLNITQEMVFDILIVVIVVAMRILSIKFNIVLPGAAKRTHMHLITQTRYLRRPVIHPNVSVREAPDDSSTEAHTSAHPSQK</sequence>
<evidence type="ECO:0000256" key="1">
    <source>
        <dbReference type="ARBA" id="ARBA00004651"/>
    </source>
</evidence>
<dbReference type="GO" id="GO:0005886">
    <property type="term" value="C:plasma membrane"/>
    <property type="evidence" value="ECO:0007669"/>
    <property type="project" value="UniProtKB-SubCell"/>
</dbReference>
<comment type="subcellular location">
    <subcellularLocation>
        <location evidence="1">Cell membrane</location>
        <topology evidence="1">Multi-pass membrane protein</topology>
    </subcellularLocation>
</comment>
<dbReference type="PANTHER" id="PTHR30506:SF3">
    <property type="entry name" value="UPF0126 INNER MEMBRANE PROTEIN YADS-RELATED"/>
    <property type="match status" value="1"/>
</dbReference>
<evidence type="ECO:0000313" key="11">
    <source>
        <dbReference type="Proteomes" id="UP000216451"/>
    </source>
</evidence>
<feature type="transmembrane region" description="Helical" evidence="8">
    <location>
        <begin position="118"/>
        <end position="138"/>
    </location>
</feature>
<feature type="domain" description="Glycine transporter" evidence="9">
    <location>
        <begin position="38"/>
        <end position="109"/>
    </location>
</feature>
<organism evidence="10 11">
    <name type="scientific">Bifidobacterium aquikefiri</name>
    <dbReference type="NCBI Taxonomy" id="1653207"/>
    <lineage>
        <taxon>Bacteria</taxon>
        <taxon>Bacillati</taxon>
        <taxon>Actinomycetota</taxon>
        <taxon>Actinomycetes</taxon>
        <taxon>Bifidobacteriales</taxon>
        <taxon>Bifidobacteriaceae</taxon>
        <taxon>Bifidobacterium</taxon>
    </lineage>
</organism>
<evidence type="ECO:0000256" key="3">
    <source>
        <dbReference type="ARBA" id="ARBA00022475"/>
    </source>
</evidence>
<evidence type="ECO:0000256" key="8">
    <source>
        <dbReference type="SAM" id="Phobius"/>
    </source>
</evidence>
<feature type="transmembrane region" description="Helical" evidence="8">
    <location>
        <begin position="61"/>
        <end position="83"/>
    </location>
</feature>
<comment type="similarity">
    <text evidence="2">Belongs to the UPF0126 family.</text>
</comment>
<keyword evidence="3" id="KW-1003">Cell membrane</keyword>
<feature type="transmembrane region" description="Helical" evidence="8">
    <location>
        <begin position="95"/>
        <end position="112"/>
    </location>
</feature>
<dbReference type="InterPro" id="IPR005115">
    <property type="entry name" value="Gly_transporter"/>
</dbReference>
<evidence type="ECO:0000256" key="6">
    <source>
        <dbReference type="ARBA" id="ARBA00023136"/>
    </source>
</evidence>
<evidence type="ECO:0000256" key="4">
    <source>
        <dbReference type="ARBA" id="ARBA00022692"/>
    </source>
</evidence>
<feature type="transmembrane region" description="Helical" evidence="8">
    <location>
        <begin position="150"/>
        <end position="169"/>
    </location>
</feature>
<keyword evidence="6 8" id="KW-0472">Membrane</keyword>
<feature type="transmembrane region" description="Helical" evidence="8">
    <location>
        <begin position="181"/>
        <end position="200"/>
    </location>
</feature>
<reference evidence="10 11" key="1">
    <citation type="journal article" date="2017" name="BMC Genomics">
        <title>Comparative genomic and phylogenomic analyses of the Bifidobacteriaceae family.</title>
        <authorList>
            <person name="Lugli G.A."/>
            <person name="Milani C."/>
            <person name="Turroni F."/>
            <person name="Duranti S."/>
            <person name="Mancabelli L."/>
            <person name="Mangifesta M."/>
            <person name="Ferrario C."/>
            <person name="Modesto M."/>
            <person name="Mattarelli P."/>
            <person name="Jiri K."/>
            <person name="van Sinderen D."/>
            <person name="Ventura M."/>
        </authorList>
    </citation>
    <scope>NUCLEOTIDE SEQUENCE [LARGE SCALE GENOMIC DNA]</scope>
    <source>
        <strain evidence="10 11">LMG 28769</strain>
    </source>
</reference>
<feature type="domain" description="Glycine transporter" evidence="9">
    <location>
        <begin position="123"/>
        <end position="196"/>
    </location>
</feature>
<dbReference type="Pfam" id="PF03458">
    <property type="entry name" value="Gly_transporter"/>
    <property type="match status" value="2"/>
</dbReference>
<comment type="caution">
    <text evidence="10">The sequence shown here is derived from an EMBL/GenBank/DDBJ whole genome shotgun (WGS) entry which is preliminary data.</text>
</comment>